<dbReference type="EMBL" id="SOZE01000010">
    <property type="protein sequence ID" value="TFF37564.1"/>
    <property type="molecule type" value="Genomic_DNA"/>
</dbReference>
<accession>A0A4Y8SGI7</accession>
<sequence length="189" mass="21105">MKRLAFIACCIIIGFASCKNKPAQQQKHAKDSLTIVQASYVAAKAAYKPEIDTLENIDEADQYADYYIVVADTGTNYYALRDKMLTLHDTTGIAVDTMGRYYNKKKDLIVVPEDDEDDIVAGDYYPRRDPSKFLSLDYLGTYKPGANPKMIALVTGIYENKADADNALRLLPGHKVFAFKGKVYVGCLH</sequence>
<gene>
    <name evidence="1" type="ORF">E2R66_12285</name>
</gene>
<dbReference type="Proteomes" id="UP000297540">
    <property type="component" value="Unassembled WGS sequence"/>
</dbReference>
<keyword evidence="2" id="KW-1185">Reference proteome</keyword>
<organism evidence="1 2">
    <name type="scientific">Mucilaginibacter psychrotolerans</name>
    <dbReference type="NCBI Taxonomy" id="1524096"/>
    <lineage>
        <taxon>Bacteria</taxon>
        <taxon>Pseudomonadati</taxon>
        <taxon>Bacteroidota</taxon>
        <taxon>Sphingobacteriia</taxon>
        <taxon>Sphingobacteriales</taxon>
        <taxon>Sphingobacteriaceae</taxon>
        <taxon>Mucilaginibacter</taxon>
    </lineage>
</organism>
<reference evidence="1 2" key="1">
    <citation type="journal article" date="2017" name="Int. J. Syst. Evol. Microbiol.">
        <title>Mucilaginibacterpsychrotolerans sp. nov., isolated from peatlands.</title>
        <authorList>
            <person name="Deng Y."/>
            <person name="Shen L."/>
            <person name="Xu B."/>
            <person name="Liu Y."/>
            <person name="Gu Z."/>
            <person name="Liu H."/>
            <person name="Zhou Y."/>
        </authorList>
    </citation>
    <scope>NUCLEOTIDE SEQUENCE [LARGE SCALE GENOMIC DNA]</scope>
    <source>
        <strain evidence="1 2">NH7-4</strain>
    </source>
</reference>
<evidence type="ECO:0000313" key="1">
    <source>
        <dbReference type="EMBL" id="TFF37564.1"/>
    </source>
</evidence>
<dbReference type="AlphaFoldDB" id="A0A4Y8SGI7"/>
<dbReference type="OrthoDB" id="1351044at2"/>
<dbReference type="RefSeq" id="WP_133230832.1">
    <property type="nucleotide sequence ID" value="NZ_SOZE01000010.1"/>
</dbReference>
<proteinExistence type="predicted"/>
<name>A0A4Y8SGI7_9SPHI</name>
<protein>
    <submittedName>
        <fullName evidence="1">Uncharacterized protein</fullName>
    </submittedName>
</protein>
<dbReference type="PROSITE" id="PS51257">
    <property type="entry name" value="PROKAR_LIPOPROTEIN"/>
    <property type="match status" value="1"/>
</dbReference>
<evidence type="ECO:0000313" key="2">
    <source>
        <dbReference type="Proteomes" id="UP000297540"/>
    </source>
</evidence>
<comment type="caution">
    <text evidence="1">The sequence shown here is derived from an EMBL/GenBank/DDBJ whole genome shotgun (WGS) entry which is preliminary data.</text>
</comment>